<dbReference type="GO" id="GO:0016579">
    <property type="term" value="P:protein deubiquitination"/>
    <property type="evidence" value="ECO:0007669"/>
    <property type="project" value="InterPro"/>
</dbReference>
<dbReference type="InterPro" id="IPR028889">
    <property type="entry name" value="USP"/>
</dbReference>
<feature type="transmembrane region" description="Helical" evidence="1">
    <location>
        <begin position="31"/>
        <end position="53"/>
    </location>
</feature>
<keyword evidence="1" id="KW-0812">Transmembrane</keyword>
<dbReference type="OMA" id="ICQIRAI"/>
<proteinExistence type="predicted"/>
<protein>
    <recommendedName>
        <fullName evidence="2">USP domain-containing protein</fullName>
    </recommendedName>
</protein>
<dbReference type="STRING" id="1071378.G0WBH9"/>
<organism evidence="3 4">
    <name type="scientific">Naumovozyma dairenensis (strain ATCC 10597 / BCRC 20456 / CBS 421 / NBRC 0211 / NRRL Y-12639)</name>
    <name type="common">Saccharomyces dairenensis</name>
    <dbReference type="NCBI Taxonomy" id="1071378"/>
    <lineage>
        <taxon>Eukaryota</taxon>
        <taxon>Fungi</taxon>
        <taxon>Dikarya</taxon>
        <taxon>Ascomycota</taxon>
        <taxon>Saccharomycotina</taxon>
        <taxon>Saccharomycetes</taxon>
        <taxon>Saccharomycetales</taxon>
        <taxon>Saccharomycetaceae</taxon>
        <taxon>Naumovozyma</taxon>
    </lineage>
</organism>
<dbReference type="InterPro" id="IPR018200">
    <property type="entry name" value="USP_CS"/>
</dbReference>
<dbReference type="GO" id="GO:0005829">
    <property type="term" value="C:cytosol"/>
    <property type="evidence" value="ECO:0007669"/>
    <property type="project" value="TreeGrafter"/>
</dbReference>
<gene>
    <name evidence="3" type="primary">NDAI0E02820</name>
    <name evidence="3" type="ordered locus">NDAI_0E02820</name>
</gene>
<dbReference type="OrthoDB" id="2248014at2759"/>
<evidence type="ECO:0000313" key="4">
    <source>
        <dbReference type="Proteomes" id="UP000000689"/>
    </source>
</evidence>
<evidence type="ECO:0000256" key="1">
    <source>
        <dbReference type="SAM" id="Phobius"/>
    </source>
</evidence>
<dbReference type="PANTHER" id="PTHR24006">
    <property type="entry name" value="UBIQUITIN CARBOXYL-TERMINAL HYDROLASE"/>
    <property type="match status" value="1"/>
</dbReference>
<dbReference type="GO" id="GO:0005741">
    <property type="term" value="C:mitochondrial outer membrane"/>
    <property type="evidence" value="ECO:0007669"/>
    <property type="project" value="EnsemblFungi"/>
</dbReference>
<dbReference type="HOGENOM" id="CLU_023181_0_0_1"/>
<dbReference type="AlphaFoldDB" id="G0WBH9"/>
<dbReference type="KEGG" id="ndi:NDAI_0E02820"/>
<dbReference type="PANTHER" id="PTHR24006:SF827">
    <property type="entry name" value="UBIQUITIN CARBOXYL-TERMINAL HYDROLASE 34"/>
    <property type="match status" value="1"/>
</dbReference>
<feature type="domain" description="USP" evidence="2">
    <location>
        <begin position="74"/>
        <end position="495"/>
    </location>
</feature>
<evidence type="ECO:0000313" key="3">
    <source>
        <dbReference type="EMBL" id="CCD25099.1"/>
    </source>
</evidence>
<keyword evidence="1" id="KW-1133">Transmembrane helix</keyword>
<dbReference type="PROSITE" id="PS00973">
    <property type="entry name" value="USP_2"/>
    <property type="match status" value="1"/>
</dbReference>
<dbReference type="SUPFAM" id="SSF54001">
    <property type="entry name" value="Cysteine proteinases"/>
    <property type="match status" value="1"/>
</dbReference>
<reference evidence="3 4" key="1">
    <citation type="journal article" date="2011" name="Proc. Natl. Acad. Sci. U.S.A.">
        <title>Evolutionary erosion of yeast sex chromosomes by mating-type switching accidents.</title>
        <authorList>
            <person name="Gordon J.L."/>
            <person name="Armisen D."/>
            <person name="Proux-Wera E."/>
            <person name="Oheigeartaigh S.S."/>
            <person name="Byrne K.P."/>
            <person name="Wolfe K.H."/>
        </authorList>
    </citation>
    <scope>NUCLEOTIDE SEQUENCE [LARGE SCALE GENOMIC DNA]</scope>
    <source>
        <strain evidence="4">ATCC 10597 / BCRC 20456 / CBS 421 / NBRC 0211 / NRRL Y-12639</strain>
    </source>
</reference>
<dbReference type="eggNOG" id="ENOG502QSIQ">
    <property type="taxonomic scope" value="Eukaryota"/>
</dbReference>
<dbReference type="GO" id="GO:0005634">
    <property type="term" value="C:nucleus"/>
    <property type="evidence" value="ECO:0007669"/>
    <property type="project" value="TreeGrafter"/>
</dbReference>
<dbReference type="InterPro" id="IPR050164">
    <property type="entry name" value="Peptidase_C19"/>
</dbReference>
<dbReference type="PROSITE" id="PS50235">
    <property type="entry name" value="USP_3"/>
    <property type="match status" value="1"/>
</dbReference>
<dbReference type="Gene3D" id="3.90.70.10">
    <property type="entry name" value="Cysteine proteinases"/>
    <property type="match status" value="1"/>
</dbReference>
<sequence length="495" mass="57338">MTKYTYLVPNDRQTQWLNVLLAKNGGALKKITGLTILGVSLYIVSPTLIISLLRTLGLRDKDTKESCRLDRTTMGLINARNDCFINSSLQALVPLSSFTVYLNSILSKLQEDKNLSLPLHKNLAKTVYELQKLIVDSESYSAELIISTMEHIFKGTISRQQNDAHEFTQLLLETLFKELAVLPKGVIEVPMKGVVGNHLICIRCGHISQIKEEMFSIYELNVPQCSSSKLTDIIHNNQLEKIEGYSCLYCEINMILKNENYRNSDGFTGDDEEKRKLRYLKEVFLNNLMINQELPDDIMHYIKSYKRGYCDISKMEKSDIFRKRRLLQCPKVLLIHLSRSMYNGMAYTRNPCNVEFENILELEEEQMLQSSPGEKTFINSNSKIRYELKSLVKHTGSHYQGHYQCYRHKPKLRINKENGEIINRSSVIDNNLLKDDEVEVEVKEENTVPSQSFKKIKSVETYPFWKLSDTSIEESTVKKVLNEKKSVYMLYYERI</sequence>
<dbReference type="GeneID" id="11498677"/>
<dbReference type="InterPro" id="IPR038765">
    <property type="entry name" value="Papain-like_cys_pep_sf"/>
</dbReference>
<dbReference type="InterPro" id="IPR001394">
    <property type="entry name" value="Peptidase_C19_UCH"/>
</dbReference>
<keyword evidence="4" id="KW-1185">Reference proteome</keyword>
<dbReference type="Proteomes" id="UP000000689">
    <property type="component" value="Chromosome 5"/>
</dbReference>
<keyword evidence="1" id="KW-0472">Membrane</keyword>
<dbReference type="GO" id="GO:0004843">
    <property type="term" value="F:cysteine-type deubiquitinase activity"/>
    <property type="evidence" value="ECO:0007669"/>
    <property type="project" value="InterPro"/>
</dbReference>
<dbReference type="RefSeq" id="XP_003670342.1">
    <property type="nucleotide sequence ID" value="XM_003670294.1"/>
</dbReference>
<dbReference type="Pfam" id="PF00443">
    <property type="entry name" value="UCH"/>
    <property type="match status" value="1"/>
</dbReference>
<name>G0WBH9_NAUDC</name>
<dbReference type="EMBL" id="HE580271">
    <property type="protein sequence ID" value="CCD25099.1"/>
    <property type="molecule type" value="Genomic_DNA"/>
</dbReference>
<accession>G0WBH9</accession>
<dbReference type="CDD" id="cd02662">
    <property type="entry name" value="Peptidase_C19F"/>
    <property type="match status" value="1"/>
</dbReference>
<evidence type="ECO:0000259" key="2">
    <source>
        <dbReference type="PROSITE" id="PS50235"/>
    </source>
</evidence>